<protein>
    <submittedName>
        <fullName evidence="2">Uncharacterized protein</fullName>
    </submittedName>
</protein>
<reference evidence="3" key="1">
    <citation type="journal article" date="2020" name="Sci. Rep.">
        <title>Chromosome-scale genome assembly for the duckweed Spirodela intermedia, integrating cytogenetic maps, PacBio and Oxford Nanopore libraries.</title>
        <authorList>
            <person name="Hoang P.T.N."/>
            <person name="Fiebig A."/>
            <person name="Novak P."/>
            <person name="Macas J."/>
            <person name="Cao H.X."/>
            <person name="Stepanenko A."/>
            <person name="Chen G."/>
            <person name="Borisjuk N."/>
            <person name="Scholz U."/>
            <person name="Schubert I."/>
        </authorList>
    </citation>
    <scope>NUCLEOTIDE SEQUENCE [LARGE SCALE GENOMIC DNA]</scope>
</reference>
<feature type="compositionally biased region" description="Basic and acidic residues" evidence="1">
    <location>
        <begin position="31"/>
        <end position="42"/>
    </location>
</feature>
<dbReference type="Proteomes" id="UP001189122">
    <property type="component" value="Unassembled WGS sequence"/>
</dbReference>
<dbReference type="EMBL" id="CACRZD030000306">
    <property type="protein sequence ID" value="CAA6675425.1"/>
    <property type="molecule type" value="Genomic_DNA"/>
</dbReference>
<proteinExistence type="predicted"/>
<organism evidence="2 3">
    <name type="scientific">Spirodela intermedia</name>
    <name type="common">Intermediate duckweed</name>
    <dbReference type="NCBI Taxonomy" id="51605"/>
    <lineage>
        <taxon>Eukaryota</taxon>
        <taxon>Viridiplantae</taxon>
        <taxon>Streptophyta</taxon>
        <taxon>Embryophyta</taxon>
        <taxon>Tracheophyta</taxon>
        <taxon>Spermatophyta</taxon>
        <taxon>Magnoliopsida</taxon>
        <taxon>Liliopsida</taxon>
        <taxon>Araceae</taxon>
        <taxon>Lemnoideae</taxon>
        <taxon>Spirodela</taxon>
    </lineage>
</organism>
<evidence type="ECO:0000313" key="2">
    <source>
        <dbReference type="EMBL" id="CAA6675425.1"/>
    </source>
</evidence>
<gene>
    <name evidence="2" type="ORF">SI7747_UN021767</name>
</gene>
<evidence type="ECO:0000256" key="1">
    <source>
        <dbReference type="SAM" id="MobiDB-lite"/>
    </source>
</evidence>
<sequence length="69" mass="7391">MKKEIKIKIRQNGGDPPTTWANKRVGSAVGEEPRVRARAARTDRGTCAPLPFHVTSGQSTVGQGVIVHA</sequence>
<accession>A0ABN7EBY7</accession>
<comment type="caution">
    <text evidence="2">The sequence shown here is derived from an EMBL/GenBank/DDBJ whole genome shotgun (WGS) entry which is preliminary data.</text>
</comment>
<name>A0ABN7EBY7_SPIIN</name>
<evidence type="ECO:0000313" key="3">
    <source>
        <dbReference type="Proteomes" id="UP001189122"/>
    </source>
</evidence>
<keyword evidence="3" id="KW-1185">Reference proteome</keyword>
<feature type="region of interest" description="Disordered" evidence="1">
    <location>
        <begin position="11"/>
        <end position="42"/>
    </location>
</feature>